<dbReference type="RefSeq" id="WP_091229395.1">
    <property type="nucleotide sequence ID" value="NZ_FNBG01000010.1"/>
</dbReference>
<feature type="domain" description="Regulator of ribonuclease activity B" evidence="2">
    <location>
        <begin position="143"/>
        <end position="239"/>
    </location>
</feature>
<name>A0A1G7KRN2_9BACL</name>
<sequence length="260" mass="30811">MSDNWNTYFTFIDNKPASLLLDLEPWENGDNELLVHLYRLRVTLNEPNENGLTCEKEAEVLYGIEDSIHDSLDSNYMFVGRITTDGRRDFFYYTKSVDGSKLESLAGKFLTNYKYGINRIEEKKPRAFYHEFLYPNKSDWHRMANRQLVDKLIELGDNLEKSRTVNHWIYFSSEESRNFFKEKVLKDGFHIEDQVAQDNKYSLRISRNDFVQIHSISDVTDYLVNVAQEFDGDYDGWETKVIKEQEGFSNRLKRIFKSKK</sequence>
<dbReference type="InterPro" id="IPR016097">
    <property type="entry name" value="DUF695"/>
</dbReference>
<dbReference type="EMBL" id="FNBG01000010">
    <property type="protein sequence ID" value="SDF39863.1"/>
    <property type="molecule type" value="Genomic_DNA"/>
</dbReference>
<gene>
    <name evidence="3" type="ORF">SAMN04488542_11048</name>
</gene>
<dbReference type="Gene3D" id="3.30.70.970">
    <property type="entry name" value="RraB-like"/>
    <property type="match status" value="1"/>
</dbReference>
<dbReference type="InterPro" id="IPR036701">
    <property type="entry name" value="RraB-like_sf"/>
</dbReference>
<feature type="domain" description="DUF695" evidence="1">
    <location>
        <begin position="3"/>
        <end position="134"/>
    </location>
</feature>
<dbReference type="Pfam" id="PF05117">
    <property type="entry name" value="DUF695"/>
    <property type="match status" value="1"/>
</dbReference>
<organism evidence="3 4">
    <name type="scientific">Fontibacillus panacisegetis</name>
    <dbReference type="NCBI Taxonomy" id="670482"/>
    <lineage>
        <taxon>Bacteria</taxon>
        <taxon>Bacillati</taxon>
        <taxon>Bacillota</taxon>
        <taxon>Bacilli</taxon>
        <taxon>Bacillales</taxon>
        <taxon>Paenibacillaceae</taxon>
        <taxon>Fontibacillus</taxon>
    </lineage>
</organism>
<evidence type="ECO:0000259" key="1">
    <source>
        <dbReference type="Pfam" id="PF05117"/>
    </source>
</evidence>
<reference evidence="3 4" key="1">
    <citation type="submission" date="2016-10" db="EMBL/GenBank/DDBJ databases">
        <authorList>
            <person name="de Groot N.N."/>
        </authorList>
    </citation>
    <scope>NUCLEOTIDE SEQUENCE [LARGE SCALE GENOMIC DNA]</scope>
    <source>
        <strain evidence="3 4">DSM 28129</strain>
    </source>
</reference>
<accession>A0A1G7KRN2</accession>
<evidence type="ECO:0000259" key="2">
    <source>
        <dbReference type="Pfam" id="PF06877"/>
    </source>
</evidence>
<protein>
    <submittedName>
        <fullName evidence="3">Regulator of ribonuclease activity B</fullName>
    </submittedName>
</protein>
<dbReference type="OrthoDB" id="7839302at2"/>
<dbReference type="AlphaFoldDB" id="A0A1G7KRN2"/>
<dbReference type="Proteomes" id="UP000198972">
    <property type="component" value="Unassembled WGS sequence"/>
</dbReference>
<evidence type="ECO:0000313" key="4">
    <source>
        <dbReference type="Proteomes" id="UP000198972"/>
    </source>
</evidence>
<evidence type="ECO:0000313" key="3">
    <source>
        <dbReference type="EMBL" id="SDF39863.1"/>
    </source>
</evidence>
<proteinExistence type="predicted"/>
<keyword evidence="4" id="KW-1185">Reference proteome</keyword>
<dbReference type="InterPro" id="IPR009671">
    <property type="entry name" value="RraB_dom"/>
</dbReference>
<dbReference type="Pfam" id="PF06877">
    <property type="entry name" value="RraB"/>
    <property type="match status" value="1"/>
</dbReference>
<dbReference type="SUPFAM" id="SSF89946">
    <property type="entry name" value="Hypothetical protein VC0424"/>
    <property type="match status" value="1"/>
</dbReference>